<reference evidence="1 2" key="1">
    <citation type="journal article" date="2016" name="DNA Res.">
        <title>Genome sequence of Aspergillus luchuensis NBRC 4314.</title>
        <authorList>
            <person name="Yamada O."/>
            <person name="Machida M."/>
            <person name="Hosoyama A."/>
            <person name="Goto M."/>
            <person name="Takahashi T."/>
            <person name="Futagami T."/>
            <person name="Yamagata Y."/>
            <person name="Takeuchi M."/>
            <person name="Kobayashi T."/>
            <person name="Koike H."/>
            <person name="Abe K."/>
            <person name="Asai K."/>
            <person name="Arita M."/>
            <person name="Fujita N."/>
            <person name="Fukuda K."/>
            <person name="Higa K."/>
            <person name="Horikawa H."/>
            <person name="Ishikawa T."/>
            <person name="Jinno K."/>
            <person name="Kato Y."/>
            <person name="Kirimura K."/>
            <person name="Mizutani O."/>
            <person name="Nakasone K."/>
            <person name="Sano M."/>
            <person name="Shiraishi Y."/>
            <person name="Tsukahara M."/>
            <person name="Gomi K."/>
        </authorList>
    </citation>
    <scope>NUCLEOTIDE SEQUENCE [LARGE SCALE GENOMIC DNA]</scope>
    <source>
        <strain evidence="1 2">RIB 2604</strain>
    </source>
</reference>
<reference evidence="2" key="2">
    <citation type="submission" date="2016-02" db="EMBL/GenBank/DDBJ databases">
        <title>Genome sequencing of Aspergillus luchuensis NBRC 4314.</title>
        <authorList>
            <person name="Yamada O."/>
        </authorList>
    </citation>
    <scope>NUCLEOTIDE SEQUENCE [LARGE SCALE GENOMIC DNA]</scope>
    <source>
        <strain evidence="2">RIB 2604</strain>
    </source>
</reference>
<proteinExistence type="predicted"/>
<accession>A0A146FCG1</accession>
<evidence type="ECO:0000313" key="2">
    <source>
        <dbReference type="Proteomes" id="UP000075230"/>
    </source>
</evidence>
<protein>
    <submittedName>
        <fullName evidence="1">Uncharacterized protein</fullName>
    </submittedName>
</protein>
<evidence type="ECO:0000313" key="1">
    <source>
        <dbReference type="EMBL" id="GAT23352.1"/>
    </source>
</evidence>
<sequence length="147" mass="16828">MLLMPRGRYQCYYWSGSAILGLNAGHTAKNLKDYLIGTLCIGWSALSQVFRVRMVANQRRRRYRFIMKAPTSTSESEANAAASGVDPRQRRAVSKWGRERVAQCRIGGMRLTPLPSLVVPDIWGRWQGFVEIEPLVSGFQKRRLRNR</sequence>
<name>A0A146FCG1_ASPKA</name>
<organism evidence="1 2">
    <name type="scientific">Aspergillus kawachii</name>
    <name type="common">White koji mold</name>
    <name type="synonym">Aspergillus awamori var. kawachi</name>
    <dbReference type="NCBI Taxonomy" id="1069201"/>
    <lineage>
        <taxon>Eukaryota</taxon>
        <taxon>Fungi</taxon>
        <taxon>Dikarya</taxon>
        <taxon>Ascomycota</taxon>
        <taxon>Pezizomycotina</taxon>
        <taxon>Eurotiomycetes</taxon>
        <taxon>Eurotiomycetidae</taxon>
        <taxon>Eurotiales</taxon>
        <taxon>Aspergillaceae</taxon>
        <taxon>Aspergillus</taxon>
        <taxon>Aspergillus subgen. Circumdati</taxon>
    </lineage>
</organism>
<dbReference type="AlphaFoldDB" id="A0A146FCG1"/>
<gene>
    <name evidence="1" type="ORF">RIB2604_01704900</name>
</gene>
<comment type="caution">
    <text evidence="1">The sequence shown here is derived from an EMBL/GenBank/DDBJ whole genome shotgun (WGS) entry which is preliminary data.</text>
</comment>
<dbReference type="EMBL" id="BCWF01000017">
    <property type="protein sequence ID" value="GAT23352.1"/>
    <property type="molecule type" value="Genomic_DNA"/>
</dbReference>
<dbReference type="Proteomes" id="UP000075230">
    <property type="component" value="Unassembled WGS sequence"/>
</dbReference>